<dbReference type="NCBIfam" id="TIGR03083">
    <property type="entry name" value="maleylpyruvate isomerase family mycothiol-dependent enzyme"/>
    <property type="match status" value="1"/>
</dbReference>
<dbReference type="InterPro" id="IPR034660">
    <property type="entry name" value="DinB/YfiT-like"/>
</dbReference>
<dbReference type="OrthoDB" id="3671213at2"/>
<reference evidence="3 4" key="1">
    <citation type="submission" date="2018-11" db="EMBL/GenBank/DDBJ databases">
        <title>Sequencing the genomes of 1000 actinobacteria strains.</title>
        <authorList>
            <person name="Klenk H.-P."/>
        </authorList>
    </citation>
    <scope>NUCLEOTIDE SEQUENCE [LARGE SCALE GENOMIC DNA]</scope>
    <source>
        <strain evidence="3 4">DSM 44254</strain>
    </source>
</reference>
<evidence type="ECO:0000313" key="3">
    <source>
        <dbReference type="EMBL" id="ROO84535.1"/>
    </source>
</evidence>
<organism evidence="3 4">
    <name type="scientific">Actinocorallia herbida</name>
    <dbReference type="NCBI Taxonomy" id="58109"/>
    <lineage>
        <taxon>Bacteria</taxon>
        <taxon>Bacillati</taxon>
        <taxon>Actinomycetota</taxon>
        <taxon>Actinomycetes</taxon>
        <taxon>Streptosporangiales</taxon>
        <taxon>Thermomonosporaceae</taxon>
        <taxon>Actinocorallia</taxon>
    </lineage>
</organism>
<comment type="caution">
    <text evidence="3">The sequence shown here is derived from an EMBL/GenBank/DDBJ whole genome shotgun (WGS) entry which is preliminary data.</text>
</comment>
<sequence>MRDHAEYCGLLEAEVDRLAEAVAGADPGALVPGCDDWTALDLAQHIGLTHRWTIRVVETAATERLAVRDVPVDFPEEWAAYPGWVAEGGSRLVAALRAVEGDAPVWAWGPDQHMRWWARRQFHETMVHRADAEGAAGRVPVFDPVQAADAIDEFLTNIPHGRASGPAIAALTAPGTLHLHATDAEGEWTVRFGPDGYSWERGHLKADAAVRGPLADLLLFTFGRQGDASLEIFGDRVLLDAWLGASRF</sequence>
<dbReference type="PANTHER" id="PTHR40758:SF1">
    <property type="entry name" value="CONSERVED PROTEIN"/>
    <property type="match status" value="1"/>
</dbReference>
<proteinExistence type="predicted"/>
<accession>A0A3N1CTJ0</accession>
<dbReference type="SUPFAM" id="SSF109854">
    <property type="entry name" value="DinB/YfiT-like putative metalloenzymes"/>
    <property type="match status" value="1"/>
</dbReference>
<protein>
    <submittedName>
        <fullName evidence="3">Uncharacterized protein (TIGR03083 family)</fullName>
    </submittedName>
</protein>
<dbReference type="Proteomes" id="UP000272400">
    <property type="component" value="Unassembled WGS sequence"/>
</dbReference>
<dbReference type="RefSeq" id="WP_123664140.1">
    <property type="nucleotide sequence ID" value="NZ_RJKE01000001.1"/>
</dbReference>
<keyword evidence="4" id="KW-1185">Reference proteome</keyword>
<feature type="domain" description="Mycothiol-dependent maleylpyruvate isomerase metal-binding" evidence="2">
    <location>
        <begin position="11"/>
        <end position="132"/>
    </location>
</feature>
<dbReference type="Pfam" id="PF11716">
    <property type="entry name" value="MDMPI_N"/>
    <property type="match status" value="1"/>
</dbReference>
<name>A0A3N1CTJ0_9ACTN</name>
<dbReference type="PANTHER" id="PTHR40758">
    <property type="entry name" value="CONSERVED PROTEIN"/>
    <property type="match status" value="1"/>
</dbReference>
<evidence type="ECO:0000259" key="2">
    <source>
        <dbReference type="Pfam" id="PF11716"/>
    </source>
</evidence>
<dbReference type="InterPro" id="IPR010872">
    <property type="entry name" value="MDMPI_C-term_domain"/>
</dbReference>
<feature type="domain" description="MDMPI C-terminal" evidence="1">
    <location>
        <begin position="147"/>
        <end position="240"/>
    </location>
</feature>
<dbReference type="Pfam" id="PF07398">
    <property type="entry name" value="MDMPI_C"/>
    <property type="match status" value="1"/>
</dbReference>
<dbReference type="GO" id="GO:0046872">
    <property type="term" value="F:metal ion binding"/>
    <property type="evidence" value="ECO:0007669"/>
    <property type="project" value="InterPro"/>
</dbReference>
<dbReference type="EMBL" id="RJKE01000001">
    <property type="protein sequence ID" value="ROO84535.1"/>
    <property type="molecule type" value="Genomic_DNA"/>
</dbReference>
<evidence type="ECO:0000259" key="1">
    <source>
        <dbReference type="Pfam" id="PF07398"/>
    </source>
</evidence>
<dbReference type="InterPro" id="IPR024344">
    <property type="entry name" value="MDMPI_metal-binding"/>
</dbReference>
<evidence type="ECO:0000313" key="4">
    <source>
        <dbReference type="Proteomes" id="UP000272400"/>
    </source>
</evidence>
<dbReference type="InterPro" id="IPR017517">
    <property type="entry name" value="Maleyloyr_isom"/>
</dbReference>
<gene>
    <name evidence="3" type="ORF">EDD29_2062</name>
</gene>
<dbReference type="AlphaFoldDB" id="A0A3N1CTJ0"/>
<dbReference type="GO" id="GO:0005886">
    <property type="term" value="C:plasma membrane"/>
    <property type="evidence" value="ECO:0007669"/>
    <property type="project" value="TreeGrafter"/>
</dbReference>